<dbReference type="InterPro" id="IPR002172">
    <property type="entry name" value="LDrepeatLR_classA_rpt"/>
</dbReference>
<dbReference type="PANTHER" id="PTHR46876:SF1">
    <property type="entry name" value="LOW-DENSITY LIPOPROTEIN RECEPTOR-RELATED PROTEIN 11"/>
    <property type="match status" value="1"/>
</dbReference>
<proteinExistence type="predicted"/>
<name>A0AA36CZ92_9BILA</name>
<sequence>MLRKGFHDFASIFYAISCLIETVCSQYGYERSSSNVDMGGGRPLLPPCPGLWQFGCKNGECIAKYDVCDGIPQCSDGSDEWNCDDVARLKQNPGKAAELAANGGVLATTTPPAPTSNVAGGLLTRHQVFLIGGGTVALCVAILLFIRRRARIRAVSRNRRIGMGMLRDDSDEDDILITSMYS</sequence>
<reference evidence="5" key="1">
    <citation type="submission" date="2023-06" db="EMBL/GenBank/DDBJ databases">
        <authorList>
            <person name="Delattre M."/>
        </authorList>
    </citation>
    <scope>NUCLEOTIDE SEQUENCE</scope>
    <source>
        <strain evidence="5">AF72</strain>
    </source>
</reference>
<keyword evidence="3" id="KW-1133">Transmembrane helix</keyword>
<dbReference type="AlphaFoldDB" id="A0AA36CZ92"/>
<keyword evidence="3" id="KW-0472">Membrane</keyword>
<dbReference type="Pfam" id="PF00057">
    <property type="entry name" value="Ldl_recept_a"/>
    <property type="match status" value="1"/>
</dbReference>
<evidence type="ECO:0000256" key="2">
    <source>
        <dbReference type="PROSITE-ProRule" id="PRU00124"/>
    </source>
</evidence>
<dbReference type="SMART" id="SM00192">
    <property type="entry name" value="LDLa"/>
    <property type="match status" value="1"/>
</dbReference>
<keyword evidence="6" id="KW-1185">Reference proteome</keyword>
<keyword evidence="1 2" id="KW-1015">Disulfide bond</keyword>
<evidence type="ECO:0008006" key="7">
    <source>
        <dbReference type="Google" id="ProtNLM"/>
    </source>
</evidence>
<dbReference type="CDD" id="cd00112">
    <property type="entry name" value="LDLa"/>
    <property type="match status" value="1"/>
</dbReference>
<protein>
    <recommendedName>
        <fullName evidence="7">Low-density lipoprotein receptor domain class A</fullName>
    </recommendedName>
</protein>
<dbReference type="SUPFAM" id="SSF57424">
    <property type="entry name" value="LDL receptor-like module"/>
    <property type="match status" value="1"/>
</dbReference>
<accession>A0AA36CZ92</accession>
<evidence type="ECO:0000313" key="6">
    <source>
        <dbReference type="Proteomes" id="UP001177023"/>
    </source>
</evidence>
<evidence type="ECO:0000256" key="4">
    <source>
        <dbReference type="SAM" id="SignalP"/>
    </source>
</evidence>
<dbReference type="InterPro" id="IPR036055">
    <property type="entry name" value="LDL_receptor-like_sf"/>
</dbReference>
<dbReference type="PROSITE" id="PS50068">
    <property type="entry name" value="LDLRA_2"/>
    <property type="match status" value="1"/>
</dbReference>
<keyword evidence="4" id="KW-0732">Signal</keyword>
<evidence type="ECO:0000313" key="5">
    <source>
        <dbReference type="EMBL" id="CAJ0578122.1"/>
    </source>
</evidence>
<comment type="caution">
    <text evidence="2">Lacks conserved residue(s) required for the propagation of feature annotation.</text>
</comment>
<dbReference type="Proteomes" id="UP001177023">
    <property type="component" value="Unassembled WGS sequence"/>
</dbReference>
<feature type="chain" id="PRO_5041398963" description="Low-density lipoprotein receptor domain class A" evidence="4">
    <location>
        <begin position="26"/>
        <end position="182"/>
    </location>
</feature>
<dbReference type="InterPro" id="IPR023415">
    <property type="entry name" value="LDLR_class-A_CS"/>
</dbReference>
<organism evidence="5 6">
    <name type="scientific">Mesorhabditis spiculigera</name>
    <dbReference type="NCBI Taxonomy" id="96644"/>
    <lineage>
        <taxon>Eukaryota</taxon>
        <taxon>Metazoa</taxon>
        <taxon>Ecdysozoa</taxon>
        <taxon>Nematoda</taxon>
        <taxon>Chromadorea</taxon>
        <taxon>Rhabditida</taxon>
        <taxon>Rhabditina</taxon>
        <taxon>Rhabditomorpha</taxon>
        <taxon>Rhabditoidea</taxon>
        <taxon>Rhabditidae</taxon>
        <taxon>Mesorhabditinae</taxon>
        <taxon>Mesorhabditis</taxon>
    </lineage>
</organism>
<dbReference type="EMBL" id="CATQJA010002653">
    <property type="protein sequence ID" value="CAJ0578122.1"/>
    <property type="molecule type" value="Genomic_DNA"/>
</dbReference>
<dbReference type="PANTHER" id="PTHR46876">
    <property type="entry name" value="LOW-DENSITY LIPOPROTEIN RECEPTOR-RELATED PROTEIN 11"/>
    <property type="match status" value="1"/>
</dbReference>
<feature type="transmembrane region" description="Helical" evidence="3">
    <location>
        <begin position="128"/>
        <end position="146"/>
    </location>
</feature>
<dbReference type="Gene3D" id="4.10.400.10">
    <property type="entry name" value="Low-density Lipoprotein Receptor"/>
    <property type="match status" value="1"/>
</dbReference>
<feature type="disulfide bond" evidence="2">
    <location>
        <begin position="68"/>
        <end position="83"/>
    </location>
</feature>
<evidence type="ECO:0000256" key="3">
    <source>
        <dbReference type="SAM" id="Phobius"/>
    </source>
</evidence>
<comment type="caution">
    <text evidence="5">The sequence shown here is derived from an EMBL/GenBank/DDBJ whole genome shotgun (WGS) entry which is preliminary data.</text>
</comment>
<dbReference type="PROSITE" id="PS01209">
    <property type="entry name" value="LDLRA_1"/>
    <property type="match status" value="1"/>
</dbReference>
<feature type="disulfide bond" evidence="2">
    <location>
        <begin position="56"/>
        <end position="74"/>
    </location>
</feature>
<keyword evidence="3" id="KW-0812">Transmembrane</keyword>
<feature type="signal peptide" evidence="4">
    <location>
        <begin position="1"/>
        <end position="25"/>
    </location>
</feature>
<evidence type="ECO:0000256" key="1">
    <source>
        <dbReference type="ARBA" id="ARBA00023157"/>
    </source>
</evidence>
<gene>
    <name evidence="5" type="ORF">MSPICULIGERA_LOCUS16383</name>
</gene>
<feature type="non-terminal residue" evidence="5">
    <location>
        <position position="182"/>
    </location>
</feature>